<accession>A0AAE3I9Q7</accession>
<dbReference type="AlphaFoldDB" id="A0AAE3I9Q7"/>
<evidence type="ECO:0000313" key="4">
    <source>
        <dbReference type="EMBL" id="MCU4726011.1"/>
    </source>
</evidence>
<dbReference type="Gene3D" id="3.40.50.1820">
    <property type="entry name" value="alpha/beta hydrolase"/>
    <property type="match status" value="1"/>
</dbReference>
<dbReference type="PRINTS" id="PR00412">
    <property type="entry name" value="EPOXHYDRLASE"/>
</dbReference>
<dbReference type="PRINTS" id="PR00111">
    <property type="entry name" value="ABHYDROLASE"/>
</dbReference>
<dbReference type="Proteomes" id="UP001208186">
    <property type="component" value="Unassembled WGS sequence"/>
</dbReference>
<dbReference type="Proteomes" id="UP001209746">
    <property type="component" value="Unassembled WGS sequence"/>
</dbReference>
<evidence type="ECO:0000313" key="6">
    <source>
        <dbReference type="Proteomes" id="UP001209746"/>
    </source>
</evidence>
<evidence type="ECO:0000313" key="5">
    <source>
        <dbReference type="Proteomes" id="UP001208186"/>
    </source>
</evidence>
<dbReference type="EMBL" id="JAOPKD010000002">
    <property type="protein sequence ID" value="MCU4726011.1"/>
    <property type="molecule type" value="Genomic_DNA"/>
</dbReference>
<dbReference type="InterPro" id="IPR000073">
    <property type="entry name" value="AB_hydrolase_1"/>
</dbReference>
<proteinExistence type="predicted"/>
<evidence type="ECO:0000259" key="2">
    <source>
        <dbReference type="Pfam" id="PF00561"/>
    </source>
</evidence>
<dbReference type="PANTHER" id="PTHR43329">
    <property type="entry name" value="EPOXIDE HYDROLASE"/>
    <property type="match status" value="1"/>
</dbReference>
<dbReference type="InterPro" id="IPR000639">
    <property type="entry name" value="Epox_hydrolase-like"/>
</dbReference>
<keyword evidence="1 4" id="KW-0378">Hydrolase</keyword>
<comment type="caution">
    <text evidence="4">The sequence shown here is derived from an EMBL/GenBank/DDBJ whole genome shotgun (WGS) entry which is preliminary data.</text>
</comment>
<name>A0AAE3I9Q7_9EURY</name>
<dbReference type="SUPFAM" id="SSF53474">
    <property type="entry name" value="alpha/beta-Hydrolases"/>
    <property type="match status" value="1"/>
</dbReference>
<gene>
    <name evidence="4" type="ORF">OB914_03350</name>
    <name evidence="3" type="ORF">OB916_03275</name>
</gene>
<feature type="domain" description="AB hydrolase-1" evidence="2">
    <location>
        <begin position="40"/>
        <end position="282"/>
    </location>
</feature>
<keyword evidence="5" id="KW-1185">Reference proteome</keyword>
<dbReference type="RefSeq" id="WP_315907855.1">
    <property type="nucleotide sequence ID" value="NZ_JAOPKC010000002.1"/>
</dbReference>
<reference evidence="4" key="1">
    <citation type="submission" date="2023-02" db="EMBL/GenBank/DDBJ databases">
        <title>Enrichment on poylsaccharides allowed isolation of novel metabolic and taxonomic groups of Haloarchaea.</title>
        <authorList>
            <person name="Sorokin D.Y."/>
            <person name="Elcheninov A.G."/>
            <person name="Khizhniak T.V."/>
            <person name="Kolganova T.V."/>
            <person name="Kublanov I.V."/>
        </authorList>
    </citation>
    <scope>NUCLEOTIDE SEQUENCE</scope>
    <source>
        <strain evidence="3 5">HArc-curdl5-1</strain>
        <strain evidence="4">HArc-curdl7</strain>
    </source>
</reference>
<dbReference type="EMBL" id="JAOPKC010000002">
    <property type="protein sequence ID" value="MCU4717084.1"/>
    <property type="molecule type" value="Genomic_DNA"/>
</dbReference>
<evidence type="ECO:0000313" key="3">
    <source>
        <dbReference type="EMBL" id="MCU4717084.1"/>
    </source>
</evidence>
<dbReference type="GO" id="GO:0016787">
    <property type="term" value="F:hydrolase activity"/>
    <property type="evidence" value="ECO:0007669"/>
    <property type="project" value="UniProtKB-KW"/>
</dbReference>
<protein>
    <submittedName>
        <fullName evidence="4">Alpha/beta hydrolase</fullName>
    </submittedName>
</protein>
<dbReference type="Pfam" id="PF00561">
    <property type="entry name" value="Abhydrolase_1"/>
    <property type="match status" value="1"/>
</dbReference>
<dbReference type="InterPro" id="IPR029058">
    <property type="entry name" value="AB_hydrolase_fold"/>
</dbReference>
<organism evidence="4 6">
    <name type="scientific">Halapricum hydrolyticum</name>
    <dbReference type="NCBI Taxonomy" id="2979991"/>
    <lineage>
        <taxon>Archaea</taxon>
        <taxon>Methanobacteriati</taxon>
        <taxon>Methanobacteriota</taxon>
        <taxon>Stenosarchaea group</taxon>
        <taxon>Halobacteria</taxon>
        <taxon>Halobacteriales</taxon>
        <taxon>Haloarculaceae</taxon>
        <taxon>Halapricum</taxon>
    </lineage>
</organism>
<sequence>MTERPVVDTSVLGAPSAEHTFREVNGLTLHTVAAGDTDDPLVVLLHGFPEFWYEWRGYVKQFVDAGYRVLVPDQRGYNRSDKPAGVRSYRISELSRDVVDLVATEDRETAHVVGHDWGAAVAWDVALRYPEVVDRLGIINVPHPRVFEAHLTSNLTQLRKSWYMFYFQVPWLPERLSRRNEYRFMTETMRSGSLPETFSEMDFDRYRRAWDRNGALTAMINWYRALFRYREAVPREQVQAPTLILWGDNDQALVPEMAAESLVYCPDGRLERFPEATHWVPHEYPGRVADLLLDHLR</sequence>
<evidence type="ECO:0000256" key="1">
    <source>
        <dbReference type="ARBA" id="ARBA00022801"/>
    </source>
</evidence>